<reference evidence="5 6" key="1">
    <citation type="submission" date="2018-08" db="EMBL/GenBank/DDBJ databases">
        <title>Genome and evolution of the arbuscular mycorrhizal fungus Diversispora epigaea (formerly Glomus versiforme) and its bacterial endosymbionts.</title>
        <authorList>
            <person name="Sun X."/>
            <person name="Fei Z."/>
            <person name="Harrison M."/>
        </authorList>
    </citation>
    <scope>NUCLEOTIDE SEQUENCE [LARGE SCALE GENOMIC DNA]</scope>
    <source>
        <strain evidence="5 6">IT104</strain>
    </source>
</reference>
<evidence type="ECO:0000256" key="1">
    <source>
        <dbReference type="ARBA" id="ARBA00005615"/>
    </source>
</evidence>
<evidence type="ECO:0000256" key="2">
    <source>
        <dbReference type="ARBA" id="ARBA00012757"/>
    </source>
</evidence>
<proteinExistence type="inferred from homology"/>
<dbReference type="Gene3D" id="1.50.10.10">
    <property type="match status" value="2"/>
</dbReference>
<dbReference type="Proteomes" id="UP000266861">
    <property type="component" value="Unassembled WGS sequence"/>
</dbReference>
<evidence type="ECO:0000256" key="4">
    <source>
        <dbReference type="ARBA" id="ARBA00031637"/>
    </source>
</evidence>
<dbReference type="SUPFAM" id="SSF48208">
    <property type="entry name" value="Six-hairpin glycosidases"/>
    <property type="match status" value="2"/>
</dbReference>
<dbReference type="PANTHER" id="PTHR23403:SF1">
    <property type="entry name" value="TREHALASE"/>
    <property type="match status" value="1"/>
</dbReference>
<evidence type="ECO:0000313" key="5">
    <source>
        <dbReference type="EMBL" id="RHZ87199.1"/>
    </source>
</evidence>
<dbReference type="PANTHER" id="PTHR23403">
    <property type="entry name" value="TREHALASE"/>
    <property type="match status" value="1"/>
</dbReference>
<protein>
    <recommendedName>
        <fullName evidence="2">alpha,alpha-trehalase</fullName>
        <ecNumber evidence="2">3.2.1.28</ecNumber>
    </recommendedName>
    <alternativeName>
        <fullName evidence="3">Alpha,alpha-trehalase</fullName>
    </alternativeName>
    <alternativeName>
        <fullName evidence="4">Alpha,alpha-trehalose glucohydrolase</fullName>
    </alternativeName>
</protein>
<accession>A0A397JFT5</accession>
<dbReference type="GO" id="GO:0004555">
    <property type="term" value="F:alpha,alpha-trehalase activity"/>
    <property type="evidence" value="ECO:0007669"/>
    <property type="project" value="UniProtKB-EC"/>
</dbReference>
<evidence type="ECO:0000313" key="6">
    <source>
        <dbReference type="Proteomes" id="UP000266861"/>
    </source>
</evidence>
<dbReference type="InterPro" id="IPR012341">
    <property type="entry name" value="6hp_glycosidase-like_sf"/>
</dbReference>
<dbReference type="EC" id="3.2.1.28" evidence="2"/>
<sequence length="239" mass="26617">MNEITLSEFSEKIGEEKMIGTFKNAAKKRLEGIMDLFWDDELESFMDYNISSESRSEVFSLASYFPFWAESLPKDFTTNFTTILDTYSYITGLLSEFPGSPPTTHILIQKDDDESENKEFIMNLIKDLSQRYVDSVLCAWYSTGGSIPGFLNKLSGVGDTGHIFEKYDTQELGLPGGGGGVGDTGHIFEKYDTQELGLPGGGGEYDVQVGFGWTNGILLWIFSNFGDILEEPECLSDLT</sequence>
<organism evidence="5 6">
    <name type="scientific">Diversispora epigaea</name>
    <dbReference type="NCBI Taxonomy" id="1348612"/>
    <lineage>
        <taxon>Eukaryota</taxon>
        <taxon>Fungi</taxon>
        <taxon>Fungi incertae sedis</taxon>
        <taxon>Mucoromycota</taxon>
        <taxon>Glomeromycotina</taxon>
        <taxon>Glomeromycetes</taxon>
        <taxon>Diversisporales</taxon>
        <taxon>Diversisporaceae</taxon>
        <taxon>Diversispora</taxon>
    </lineage>
</organism>
<dbReference type="Pfam" id="PF01204">
    <property type="entry name" value="Trehalase"/>
    <property type="match status" value="2"/>
</dbReference>
<gene>
    <name evidence="5" type="ORF">Glove_40g169</name>
</gene>
<comment type="similarity">
    <text evidence="1">Belongs to the glycosyl hydrolase 37 family.</text>
</comment>
<evidence type="ECO:0000256" key="3">
    <source>
        <dbReference type="ARBA" id="ARBA00030473"/>
    </source>
</evidence>
<dbReference type="InterPro" id="IPR001661">
    <property type="entry name" value="Glyco_hydro_37"/>
</dbReference>
<dbReference type="AlphaFoldDB" id="A0A397JFT5"/>
<dbReference type="STRING" id="1348612.A0A397JFT5"/>
<dbReference type="InterPro" id="IPR008928">
    <property type="entry name" value="6-hairpin_glycosidase_sf"/>
</dbReference>
<keyword evidence="6" id="KW-1185">Reference proteome</keyword>
<dbReference type="EMBL" id="PQFF01000038">
    <property type="protein sequence ID" value="RHZ87199.1"/>
    <property type="molecule type" value="Genomic_DNA"/>
</dbReference>
<comment type="caution">
    <text evidence="5">The sequence shown here is derived from an EMBL/GenBank/DDBJ whole genome shotgun (WGS) entry which is preliminary data.</text>
</comment>
<dbReference type="OrthoDB" id="3542292at2759"/>
<name>A0A397JFT5_9GLOM</name>
<dbReference type="GO" id="GO:0005993">
    <property type="term" value="P:trehalose catabolic process"/>
    <property type="evidence" value="ECO:0007669"/>
    <property type="project" value="TreeGrafter"/>
</dbReference>